<reference evidence="3" key="1">
    <citation type="submission" date="2023-01" db="EMBL/GenBank/DDBJ databases">
        <title>Comparative genomic analysis of cold water coral derived Sulfitobacter faviae: insights into their metabolism and habitat adaptation.</title>
        <authorList>
            <person name="Guo Y."/>
            <person name="Lin S."/>
            <person name="Huang Z."/>
            <person name="Tang K."/>
            <person name="Wang X."/>
        </authorList>
    </citation>
    <scope>NUCLEOTIDE SEQUENCE</scope>
    <source>
        <strain evidence="3">SCSIO W_1865</strain>
    </source>
</reference>
<dbReference type="InterPro" id="IPR018640">
    <property type="entry name" value="DUF2063"/>
</dbReference>
<accession>A0AAX3LLD7</accession>
<dbReference type="Gene3D" id="1.10.150.690">
    <property type="entry name" value="DUF2063"/>
    <property type="match status" value="1"/>
</dbReference>
<evidence type="ECO:0000313" key="3">
    <source>
        <dbReference type="EMBL" id="WCE69541.1"/>
    </source>
</evidence>
<evidence type="ECO:0000313" key="4">
    <source>
        <dbReference type="Proteomes" id="UP001210770"/>
    </source>
</evidence>
<dbReference type="InterPro" id="IPR044922">
    <property type="entry name" value="DUF2063_N_sf"/>
</dbReference>
<evidence type="ECO:0000256" key="1">
    <source>
        <dbReference type="SAM" id="MobiDB-lite"/>
    </source>
</evidence>
<sequence>MTDQHSFRAGLLDPARPAPAGLRDGKGQPAGARYGVYRNNVTHSLIAALEVAFPLVRKLIGARNFAELAPRYVRAHPPKSPMMMHYGADFPGFIAGFAPLARIGYLADAARLDLALRSSYHAADAAPLDPQTFEALPPDALMGAKLTLAPATRLLRSDWPLFDIWRYNFTENAPKPRNVAQDVVITRPAYDPAPHLTPPGAAQWFGHLAEGRTFGAAHEATVGAAPEFDLAAALGFALSHGVFSAISVEESQ</sequence>
<dbReference type="Proteomes" id="UP001210770">
    <property type="component" value="Chromosome"/>
</dbReference>
<dbReference type="GO" id="GO:0003677">
    <property type="term" value="F:DNA binding"/>
    <property type="evidence" value="ECO:0007669"/>
    <property type="project" value="UniProtKB-KW"/>
</dbReference>
<dbReference type="AlphaFoldDB" id="A0AAX3LLD7"/>
<gene>
    <name evidence="3" type="ORF">PL336_12105</name>
</gene>
<dbReference type="RefSeq" id="WP_271687886.1">
    <property type="nucleotide sequence ID" value="NZ_CP116423.1"/>
</dbReference>
<name>A0AAX3LLD7_9RHOB</name>
<dbReference type="Pfam" id="PF09836">
    <property type="entry name" value="DUF2063"/>
    <property type="match status" value="1"/>
</dbReference>
<feature type="region of interest" description="Disordered" evidence="1">
    <location>
        <begin position="1"/>
        <end position="27"/>
    </location>
</feature>
<evidence type="ECO:0000259" key="2">
    <source>
        <dbReference type="Pfam" id="PF09836"/>
    </source>
</evidence>
<organism evidence="3 4">
    <name type="scientific">Sulfitobacter faviae</name>
    <dbReference type="NCBI Taxonomy" id="1775881"/>
    <lineage>
        <taxon>Bacteria</taxon>
        <taxon>Pseudomonadati</taxon>
        <taxon>Pseudomonadota</taxon>
        <taxon>Alphaproteobacteria</taxon>
        <taxon>Rhodobacterales</taxon>
        <taxon>Roseobacteraceae</taxon>
        <taxon>Sulfitobacter</taxon>
    </lineage>
</organism>
<protein>
    <submittedName>
        <fullName evidence="3">DNA-binding domain-containing protein</fullName>
    </submittedName>
</protein>
<proteinExistence type="predicted"/>
<dbReference type="EMBL" id="CP116423">
    <property type="protein sequence ID" value="WCE69541.1"/>
    <property type="molecule type" value="Genomic_DNA"/>
</dbReference>
<keyword evidence="3" id="KW-0238">DNA-binding</keyword>
<feature type="domain" description="Putative DNA-binding" evidence="2">
    <location>
        <begin position="4"/>
        <end position="94"/>
    </location>
</feature>